<dbReference type="EMBL" id="CP102846">
    <property type="protein sequence ID" value="UVF22556.1"/>
    <property type="molecule type" value="Genomic_DNA"/>
</dbReference>
<keyword evidence="1" id="KW-0614">Plasmid</keyword>
<sequence>MAWSVPEAMKTTVFTDIQPTGSGKAASTDALVLAAGHPRLLFMRFWAGGGTMVAQELRAALDQVKTIKQRERLQ</sequence>
<dbReference type="RefSeq" id="WP_173945307.1">
    <property type="nucleotide sequence ID" value="NZ_CP102846.1"/>
</dbReference>
<geneLocation type="plasmid" evidence="1 2">
    <name>pR24_1</name>
</geneLocation>
<protein>
    <submittedName>
        <fullName evidence="1">Uncharacterized protein</fullName>
    </submittedName>
</protein>
<evidence type="ECO:0000313" key="1">
    <source>
        <dbReference type="EMBL" id="UVF22556.1"/>
    </source>
</evidence>
<evidence type="ECO:0000313" key="2">
    <source>
        <dbReference type="Proteomes" id="UP001017257"/>
    </source>
</evidence>
<dbReference type="Proteomes" id="UP001017257">
    <property type="component" value="Plasmid pR24_1"/>
</dbReference>
<reference evidence="1" key="1">
    <citation type="submission" date="2022-08" db="EMBL/GenBank/DDBJ databases">
        <title>Microvirga terrae sp. nov., isolated from soil.</title>
        <authorList>
            <person name="Kim K.H."/>
            <person name="Seo Y.L."/>
            <person name="Kim J.M."/>
            <person name="Lee J.K."/>
            <person name="Han D.M."/>
            <person name="Jeon C.O."/>
        </authorList>
    </citation>
    <scope>NUCLEOTIDE SEQUENCE</scope>
    <source>
        <strain evidence="1">R24</strain>
        <plasmid evidence="1">pR24_1</plasmid>
    </source>
</reference>
<organism evidence="1 2">
    <name type="scientific">Microvirga terrae</name>
    <dbReference type="NCBI Taxonomy" id="2740529"/>
    <lineage>
        <taxon>Bacteria</taxon>
        <taxon>Pseudomonadati</taxon>
        <taxon>Pseudomonadota</taxon>
        <taxon>Alphaproteobacteria</taxon>
        <taxon>Hyphomicrobiales</taxon>
        <taxon>Methylobacteriaceae</taxon>
        <taxon>Microvirga</taxon>
    </lineage>
</organism>
<accession>A0ABY5RZ87</accession>
<name>A0ABY5RZ87_9HYPH</name>
<proteinExistence type="predicted"/>
<gene>
    <name evidence="1" type="ORF">HPT29_025785</name>
</gene>
<keyword evidence="2" id="KW-1185">Reference proteome</keyword>